<keyword evidence="2" id="KW-1185">Reference proteome</keyword>
<dbReference type="Gene3D" id="3.30.70.2650">
    <property type="match status" value="1"/>
</dbReference>
<accession>A0ABT7F8L4</accession>
<organism evidence="1 2">
    <name type="scientific">Pseudodonghicola flavimaris</name>
    <dbReference type="NCBI Taxonomy" id="3050036"/>
    <lineage>
        <taxon>Bacteria</taxon>
        <taxon>Pseudomonadati</taxon>
        <taxon>Pseudomonadota</taxon>
        <taxon>Alphaproteobacteria</taxon>
        <taxon>Rhodobacterales</taxon>
        <taxon>Paracoccaceae</taxon>
        <taxon>Pseudodonghicola</taxon>
    </lineage>
</organism>
<sequence length="272" mass="29629">MPNARALILKLLTTAESGRLSAAEAVRAGALFDISENSIRVALARLTQAGLAEIVERGAYRLGPQGRRLGAEVAGWRQTEARLTRWSGAWIAVATGGLPRSDRRVLRARERALSMLGMRELEAGLFLRPDNFRGGIESVRRRLRDLGLGADAAVFCANGFDAGRQARALRLWQEDTNPESYDAAGRRLGDWLAQANGLPLQRAARESYLLGDAAIRRILFDPMLPAPLADETARHEFIRAAIRFDEAGRRIWAAFLDGAAGSPATAMFALPG</sequence>
<reference evidence="1 2" key="1">
    <citation type="submission" date="2023-05" db="EMBL/GenBank/DDBJ databases">
        <title>Pseudodonghicola sp. nov.</title>
        <authorList>
            <person name="Huang J."/>
        </authorList>
    </citation>
    <scope>NUCLEOTIDE SEQUENCE [LARGE SCALE GENOMIC DNA]</scope>
    <source>
        <strain evidence="1 2">IC7</strain>
    </source>
</reference>
<dbReference type="RefSeq" id="WP_284483341.1">
    <property type="nucleotide sequence ID" value="NZ_JASNJD010000034.1"/>
</dbReference>
<dbReference type="PANTHER" id="PTHR30319:SF1">
    <property type="entry name" value="TRANSCRIPTIONAL REPRESSOR PAAX"/>
    <property type="match status" value="1"/>
</dbReference>
<proteinExistence type="predicted"/>
<gene>
    <name evidence="1" type="ORF">QO033_24385</name>
</gene>
<dbReference type="Gene3D" id="1.10.10.10">
    <property type="entry name" value="Winged helix-like DNA-binding domain superfamily/Winged helix DNA-binding domain"/>
    <property type="match status" value="1"/>
</dbReference>
<dbReference type="Proteomes" id="UP001243757">
    <property type="component" value="Unassembled WGS sequence"/>
</dbReference>
<comment type="caution">
    <text evidence="1">The sequence shown here is derived from an EMBL/GenBank/DDBJ whole genome shotgun (WGS) entry which is preliminary data.</text>
</comment>
<dbReference type="EMBL" id="JASNJD010000034">
    <property type="protein sequence ID" value="MDK3020825.1"/>
    <property type="molecule type" value="Genomic_DNA"/>
</dbReference>
<protein>
    <submittedName>
        <fullName evidence="1">PaaX family transcriptional regulator C-terminal domain-containing protein</fullName>
    </submittedName>
</protein>
<dbReference type="InterPro" id="IPR036388">
    <property type="entry name" value="WH-like_DNA-bd_sf"/>
</dbReference>
<dbReference type="PANTHER" id="PTHR30319">
    <property type="entry name" value="PHENYLACETIC ACID REGULATOR-RELATED TRANSCRIPTIONAL REPRESSOR"/>
    <property type="match status" value="1"/>
</dbReference>
<name>A0ABT7F8L4_9RHOB</name>
<evidence type="ECO:0000313" key="1">
    <source>
        <dbReference type="EMBL" id="MDK3020825.1"/>
    </source>
</evidence>
<evidence type="ECO:0000313" key="2">
    <source>
        <dbReference type="Proteomes" id="UP001243757"/>
    </source>
</evidence>